<evidence type="ECO:0000259" key="3">
    <source>
        <dbReference type="Pfam" id="PF01557"/>
    </source>
</evidence>
<dbReference type="GO" id="GO:0016787">
    <property type="term" value="F:hydrolase activity"/>
    <property type="evidence" value="ECO:0007669"/>
    <property type="project" value="UniProtKB-KW"/>
</dbReference>
<dbReference type="SUPFAM" id="SSF56529">
    <property type="entry name" value="FAH"/>
    <property type="match status" value="1"/>
</dbReference>
<gene>
    <name evidence="4" type="ORF">THAR02_07990</name>
</gene>
<dbReference type="AlphaFoldDB" id="A0A0G0A3P2"/>
<dbReference type="PANTHER" id="PTHR11820:SF112">
    <property type="entry name" value="FUMARYLACETOACETATE HYDROLASE FAMILY PROTEIN (AFU_ORTHOLOGUE AFUA_1G02370)-RELATED"/>
    <property type="match status" value="1"/>
</dbReference>
<reference evidence="5" key="1">
    <citation type="journal article" date="2015" name="Genome Announc.">
        <title>Draft whole-genome sequence of the biocontrol agent Trichoderma harzianum T6776.</title>
        <authorList>
            <person name="Baroncelli R."/>
            <person name="Piaggeschi G."/>
            <person name="Fiorini L."/>
            <person name="Bertolini E."/>
            <person name="Zapparata A."/>
            <person name="Pe M.E."/>
            <person name="Sarrocco S."/>
            <person name="Vannacci G."/>
        </authorList>
    </citation>
    <scope>NUCLEOTIDE SEQUENCE [LARGE SCALE GENOMIC DNA]</scope>
    <source>
        <strain evidence="5">T6776</strain>
    </source>
</reference>
<dbReference type="InterPro" id="IPR036663">
    <property type="entry name" value="Fumarylacetoacetase_C_sf"/>
</dbReference>
<dbReference type="EMBL" id="JOKZ01000291">
    <property type="protein sequence ID" value="KKO99888.1"/>
    <property type="molecule type" value="Genomic_DNA"/>
</dbReference>
<dbReference type="OrthoDB" id="411064at2759"/>
<dbReference type="PANTHER" id="PTHR11820">
    <property type="entry name" value="ACYLPYRUVASE"/>
    <property type="match status" value="1"/>
</dbReference>
<feature type="domain" description="Fumarylacetoacetase-like C-terminal" evidence="3">
    <location>
        <begin position="76"/>
        <end position="282"/>
    </location>
</feature>
<name>A0A0G0A3P2_TRIHA</name>
<keyword evidence="4" id="KW-0378">Hydrolase</keyword>
<organism evidence="4 5">
    <name type="scientific">Trichoderma harzianum</name>
    <name type="common">Hypocrea lixii</name>
    <dbReference type="NCBI Taxonomy" id="5544"/>
    <lineage>
        <taxon>Eukaryota</taxon>
        <taxon>Fungi</taxon>
        <taxon>Dikarya</taxon>
        <taxon>Ascomycota</taxon>
        <taxon>Pezizomycotina</taxon>
        <taxon>Sordariomycetes</taxon>
        <taxon>Hypocreomycetidae</taxon>
        <taxon>Hypocreales</taxon>
        <taxon>Hypocreaceae</taxon>
        <taxon>Trichoderma</taxon>
    </lineage>
</organism>
<evidence type="ECO:0000256" key="1">
    <source>
        <dbReference type="ARBA" id="ARBA00010211"/>
    </source>
</evidence>
<dbReference type="InterPro" id="IPR011234">
    <property type="entry name" value="Fumarylacetoacetase-like_C"/>
</dbReference>
<dbReference type="Proteomes" id="UP000034112">
    <property type="component" value="Unassembled WGS sequence"/>
</dbReference>
<evidence type="ECO:0000313" key="5">
    <source>
        <dbReference type="Proteomes" id="UP000034112"/>
    </source>
</evidence>
<dbReference type="Pfam" id="PF01557">
    <property type="entry name" value="FAA_hydrolase"/>
    <property type="match status" value="1"/>
</dbReference>
<dbReference type="GO" id="GO:0050163">
    <property type="term" value="F:oxaloacetate tautomerase activity"/>
    <property type="evidence" value="ECO:0007669"/>
    <property type="project" value="UniProtKB-ARBA"/>
</dbReference>
<proteinExistence type="inferred from homology"/>
<dbReference type="Gene3D" id="3.90.850.10">
    <property type="entry name" value="Fumarylacetoacetase-like, C-terminal domain"/>
    <property type="match status" value="1"/>
</dbReference>
<keyword evidence="2" id="KW-0479">Metal-binding</keyword>
<comment type="similarity">
    <text evidence="1">Belongs to the FAH family.</text>
</comment>
<dbReference type="FunFam" id="3.90.850.10:FF:000002">
    <property type="entry name" value="2-hydroxyhepta-2,4-diene-1,7-dioate isomerase"/>
    <property type="match status" value="1"/>
</dbReference>
<evidence type="ECO:0000313" key="4">
    <source>
        <dbReference type="EMBL" id="KKO99888.1"/>
    </source>
</evidence>
<comment type="caution">
    <text evidence="4">The sequence shown here is derived from an EMBL/GenBank/DDBJ whole genome shotgun (WGS) entry which is preliminary data.</text>
</comment>
<sequence>MERNWTHLIRFIAEEDNQVHLGQIDPSIDIGLDIKAGKLVKANLVIGSAFDGKVSNKILTVKQLLCPLAQHEIPIVRCLGLNYRNHAAEANIPVPNEPILFIKPRTSISSPYPATINVPLIAQDGTSDYEAELAFVISKDGRDISEENAQEYVLGYTCSNDISCRSQQFKNSQWSFSKGFDGSAPIGPVLVRPNVIGDPPILDIQGIHNGTIVQSSNTRELIFGINKTISFLSQGTTLERGTVVMTGTGPGIGGLRSPKIVLQHGDDMRVHIEKIGTLINKVYYEESSYLHRRVTNRVL</sequence>
<dbReference type="GO" id="GO:0046872">
    <property type="term" value="F:metal ion binding"/>
    <property type="evidence" value="ECO:0007669"/>
    <property type="project" value="UniProtKB-KW"/>
</dbReference>
<dbReference type="GO" id="GO:0006107">
    <property type="term" value="P:oxaloacetate metabolic process"/>
    <property type="evidence" value="ECO:0007669"/>
    <property type="project" value="UniProtKB-ARBA"/>
</dbReference>
<protein>
    <submittedName>
        <fullName evidence="4">Fumarylacetoacetate hydrolase domain-containing protein 2A</fullName>
    </submittedName>
</protein>
<evidence type="ECO:0000256" key="2">
    <source>
        <dbReference type="ARBA" id="ARBA00022723"/>
    </source>
</evidence>
<accession>A0A0G0A3P2</accession>